<protein>
    <submittedName>
        <fullName evidence="1">Uncharacterized protein</fullName>
    </submittedName>
</protein>
<gene>
    <name evidence="1" type="ORF">JHL18_00660</name>
</gene>
<evidence type="ECO:0000313" key="2">
    <source>
        <dbReference type="Proteomes" id="UP000596739"/>
    </source>
</evidence>
<organism evidence="1 2">
    <name type="scientific">Clostridium yunnanense</name>
    <dbReference type="NCBI Taxonomy" id="2800325"/>
    <lineage>
        <taxon>Bacteria</taxon>
        <taxon>Bacillati</taxon>
        <taxon>Bacillota</taxon>
        <taxon>Clostridia</taxon>
        <taxon>Eubacteriales</taxon>
        <taxon>Clostridiaceae</taxon>
        <taxon>Clostridium</taxon>
    </lineage>
</organism>
<accession>A0ABS1EIG7</accession>
<name>A0ABS1EIG7_9CLOT</name>
<sequence>MDRVDKIQFELVEQYKRYAEAKNVVAHNKQFIKMFYHIKDRFSIAA</sequence>
<keyword evidence="2" id="KW-1185">Reference proteome</keyword>
<evidence type="ECO:0000313" key="1">
    <source>
        <dbReference type="EMBL" id="MBK1809159.1"/>
    </source>
</evidence>
<dbReference type="Proteomes" id="UP000596739">
    <property type="component" value="Unassembled WGS sequence"/>
</dbReference>
<dbReference type="EMBL" id="JAENHN010000002">
    <property type="protein sequence ID" value="MBK1809159.1"/>
    <property type="molecule type" value="Genomic_DNA"/>
</dbReference>
<dbReference type="RefSeq" id="WP_200265707.1">
    <property type="nucleotide sequence ID" value="NZ_JAENHN010000002.1"/>
</dbReference>
<proteinExistence type="predicted"/>
<comment type="caution">
    <text evidence="1">The sequence shown here is derived from an EMBL/GenBank/DDBJ whole genome shotgun (WGS) entry which is preliminary data.</text>
</comment>
<reference evidence="2" key="1">
    <citation type="submission" date="2021-01" db="EMBL/GenBank/DDBJ databases">
        <title>Genome public.</title>
        <authorList>
            <person name="Liu C."/>
            <person name="Sun Q."/>
        </authorList>
    </citation>
    <scope>NUCLEOTIDE SEQUENCE [LARGE SCALE GENOMIC DNA]</scope>
    <source>
        <strain evidence="2">YIM B02505</strain>
    </source>
</reference>